<dbReference type="InterPro" id="IPR008930">
    <property type="entry name" value="Terpenoid_cyclase/PrenylTrfase"/>
</dbReference>
<dbReference type="SUPFAM" id="SSF48239">
    <property type="entry name" value="Terpenoid cyclases/Protein prenyltransferases"/>
    <property type="match status" value="1"/>
</dbReference>
<evidence type="ECO:0000256" key="2">
    <source>
        <dbReference type="ARBA" id="ARBA00001947"/>
    </source>
</evidence>
<evidence type="ECO:0000256" key="9">
    <source>
        <dbReference type="ARBA" id="ARBA00022737"/>
    </source>
</evidence>
<dbReference type="PANTHER" id="PTHR11774">
    <property type="entry name" value="GERANYLGERANYL TRANSFERASE TYPE BETA SUBUNIT"/>
    <property type="match status" value="1"/>
</dbReference>
<evidence type="ECO:0000256" key="11">
    <source>
        <dbReference type="ARBA" id="ARBA00022842"/>
    </source>
</evidence>
<sequence length="452" mass="50205">MEESEPHLNKDKHISYWRRCLLTLLPTQYTSMDSSRMTLGFFILSALDLLSAGPATFPVSQQAEIRAWILKCQHPHGGFCGSPNHRYPEGLYGDGEDIDPANLPATYFAILSLGFVGGLEGVKRKECLEWLGRLQREDGSFGELVTVHGKVEGGHDMRHCYVASAVRWMLRGDVPAGEKVEGDIDVEGLVGHLRNGQTYDGGISESSSHEAHAGYTYCAIASLSFLNRLPSSPTSEIKGDLLPGLTNIPATIRWLVSRQVGYRDEEEHEEDEDPHRSQRESLAGIHEDTPLVPGLSLEDEEFVGFNGRCNKSVDTCYAFWVTASLDMLGDGKSKLVNAKAIRRFLFEQTQHRIGGFGKYPGNPPDIYHSYLGLAALAVMKEPGIKPFDSALCVSKQQRERITQQRKTASVARKIYWKHGYPISIREDHPEFKEKMASSEEPPTSIKDVVGAA</sequence>
<dbReference type="EMBL" id="QGMG01000063">
    <property type="protein sequence ID" value="TVY58002.1"/>
    <property type="molecule type" value="Genomic_DNA"/>
</dbReference>
<dbReference type="Gene3D" id="1.50.10.20">
    <property type="match status" value="1"/>
</dbReference>
<dbReference type="AlphaFoldDB" id="A0A7D8YQP1"/>
<comment type="caution">
    <text evidence="15">The sequence shown here is derived from an EMBL/GenBank/DDBJ whole genome shotgun (WGS) entry which is preliminary data.</text>
</comment>
<evidence type="ECO:0000256" key="10">
    <source>
        <dbReference type="ARBA" id="ARBA00022833"/>
    </source>
</evidence>
<dbReference type="GO" id="GO:0004662">
    <property type="term" value="F:CAAX-protein geranylgeranyltransferase activity"/>
    <property type="evidence" value="ECO:0007669"/>
    <property type="project" value="UniProtKB-EC"/>
</dbReference>
<organism evidence="15 16">
    <name type="scientific">Lachnellula cervina</name>
    <dbReference type="NCBI Taxonomy" id="1316786"/>
    <lineage>
        <taxon>Eukaryota</taxon>
        <taxon>Fungi</taxon>
        <taxon>Dikarya</taxon>
        <taxon>Ascomycota</taxon>
        <taxon>Pezizomycotina</taxon>
        <taxon>Leotiomycetes</taxon>
        <taxon>Helotiales</taxon>
        <taxon>Lachnaceae</taxon>
        <taxon>Lachnellula</taxon>
    </lineage>
</organism>
<evidence type="ECO:0000256" key="1">
    <source>
        <dbReference type="ARBA" id="ARBA00001946"/>
    </source>
</evidence>
<evidence type="ECO:0000256" key="5">
    <source>
        <dbReference type="ARBA" id="ARBA00020603"/>
    </source>
</evidence>
<dbReference type="GO" id="GO:0005953">
    <property type="term" value="C:CAAX-protein geranylgeranyltransferase complex"/>
    <property type="evidence" value="ECO:0007669"/>
    <property type="project" value="InterPro"/>
</dbReference>
<keyword evidence="11" id="KW-0460">Magnesium</keyword>
<evidence type="ECO:0000259" key="14">
    <source>
        <dbReference type="Pfam" id="PF00432"/>
    </source>
</evidence>
<gene>
    <name evidence="15" type="primary">PGGT1B</name>
    <name evidence="15" type="ORF">LCER1_G001067</name>
</gene>
<dbReference type="Pfam" id="PF00432">
    <property type="entry name" value="Prenyltrans"/>
    <property type="match status" value="1"/>
</dbReference>
<keyword evidence="16" id="KW-1185">Reference proteome</keyword>
<keyword evidence="9" id="KW-0677">Repeat</keyword>
<evidence type="ECO:0000256" key="6">
    <source>
        <dbReference type="ARBA" id="ARBA00022602"/>
    </source>
</evidence>
<comment type="cofactor">
    <cofactor evidence="2">
        <name>Zn(2+)</name>
        <dbReference type="ChEBI" id="CHEBI:29105"/>
    </cofactor>
</comment>
<dbReference type="InterPro" id="IPR041960">
    <property type="entry name" value="GGTase_I_beta"/>
</dbReference>
<dbReference type="GO" id="GO:0046872">
    <property type="term" value="F:metal ion binding"/>
    <property type="evidence" value="ECO:0007669"/>
    <property type="project" value="UniProtKB-KW"/>
</dbReference>
<feature type="region of interest" description="Disordered" evidence="13">
    <location>
        <begin position="428"/>
        <end position="452"/>
    </location>
</feature>
<dbReference type="EC" id="2.5.1.59" evidence="4"/>
<evidence type="ECO:0000256" key="13">
    <source>
        <dbReference type="SAM" id="MobiDB-lite"/>
    </source>
</evidence>
<accession>A0A7D8YQP1</accession>
<protein>
    <recommendedName>
        <fullName evidence="5">Geranylgeranyl transferase type-1 subunit beta</fullName>
        <ecNumber evidence="4">2.5.1.59</ecNumber>
    </recommendedName>
    <alternativeName>
        <fullName evidence="12">Geranylgeranyl transferase type I subunit beta</fullName>
    </alternativeName>
</protein>
<evidence type="ECO:0000313" key="16">
    <source>
        <dbReference type="Proteomes" id="UP000481288"/>
    </source>
</evidence>
<feature type="compositionally biased region" description="Basic and acidic residues" evidence="13">
    <location>
        <begin position="273"/>
        <end position="282"/>
    </location>
</feature>
<evidence type="ECO:0000313" key="15">
    <source>
        <dbReference type="EMBL" id="TVY58002.1"/>
    </source>
</evidence>
<proteinExistence type="inferred from homology"/>
<dbReference type="PANTHER" id="PTHR11774:SF4">
    <property type="entry name" value="GERANYLGERANYL TRANSFERASE TYPE-1 SUBUNIT BETA"/>
    <property type="match status" value="1"/>
</dbReference>
<dbReference type="InterPro" id="IPR001330">
    <property type="entry name" value="Prenyltrans"/>
</dbReference>
<dbReference type="OrthoDB" id="24893at2759"/>
<comment type="similarity">
    <text evidence="3">Belongs to the protein prenyltransferase subunit beta family.</text>
</comment>
<feature type="compositionally biased region" description="Basic and acidic residues" evidence="13">
    <location>
        <begin position="428"/>
        <end position="437"/>
    </location>
</feature>
<name>A0A7D8YQP1_9HELO</name>
<evidence type="ECO:0000256" key="12">
    <source>
        <dbReference type="ARBA" id="ARBA00031713"/>
    </source>
</evidence>
<keyword evidence="6" id="KW-0637">Prenyltransferase</keyword>
<keyword evidence="8" id="KW-0479">Metal-binding</keyword>
<feature type="domain" description="Prenyltransferase alpha-alpha toroid" evidence="14">
    <location>
        <begin position="8"/>
        <end position="393"/>
    </location>
</feature>
<feature type="region of interest" description="Disordered" evidence="13">
    <location>
        <begin position="263"/>
        <end position="282"/>
    </location>
</feature>
<evidence type="ECO:0000256" key="7">
    <source>
        <dbReference type="ARBA" id="ARBA00022679"/>
    </source>
</evidence>
<dbReference type="CDD" id="cd02895">
    <property type="entry name" value="GGTase-I"/>
    <property type="match status" value="1"/>
</dbReference>
<comment type="cofactor">
    <cofactor evidence="1">
        <name>Mg(2+)</name>
        <dbReference type="ChEBI" id="CHEBI:18420"/>
    </cofactor>
</comment>
<evidence type="ECO:0000256" key="3">
    <source>
        <dbReference type="ARBA" id="ARBA00010497"/>
    </source>
</evidence>
<evidence type="ECO:0000256" key="4">
    <source>
        <dbReference type="ARBA" id="ARBA00012700"/>
    </source>
</evidence>
<evidence type="ECO:0000256" key="8">
    <source>
        <dbReference type="ARBA" id="ARBA00022723"/>
    </source>
</evidence>
<keyword evidence="10" id="KW-0862">Zinc</keyword>
<dbReference type="InterPro" id="IPR045089">
    <property type="entry name" value="PGGT1B-like"/>
</dbReference>
<reference evidence="15 16" key="1">
    <citation type="submission" date="2018-05" db="EMBL/GenBank/DDBJ databases">
        <title>Whole genome sequencing for identification of molecular markers to develop diagnostic detection tools for the regulated plant pathogen Lachnellula willkommii.</title>
        <authorList>
            <person name="Giroux E."/>
            <person name="Bilodeau G."/>
        </authorList>
    </citation>
    <scope>NUCLEOTIDE SEQUENCE [LARGE SCALE GENOMIC DNA]</scope>
    <source>
        <strain evidence="15 16">CBS 625.97</strain>
    </source>
</reference>
<keyword evidence="7 15" id="KW-0808">Transferase</keyword>
<dbReference type="Proteomes" id="UP000481288">
    <property type="component" value="Unassembled WGS sequence"/>
</dbReference>